<dbReference type="PANTHER" id="PTHR42776:SF13">
    <property type="entry name" value="DIPEPTIDYL-PEPTIDASE 5"/>
    <property type="match status" value="1"/>
</dbReference>
<dbReference type="AlphaFoldDB" id="A0A7V2AUG9"/>
<dbReference type="InterPro" id="IPR001375">
    <property type="entry name" value="Peptidase_S9_cat"/>
</dbReference>
<comment type="caution">
    <text evidence="9">The sequence shown here is derived from an EMBL/GenBank/DDBJ whole genome shotgun (WGS) entry which is preliminary data.</text>
</comment>
<keyword evidence="3 7" id="KW-0732">Signal</keyword>
<proteinExistence type="inferred from homology"/>
<dbReference type="Proteomes" id="UP000886069">
    <property type="component" value="Unassembled WGS sequence"/>
</dbReference>
<feature type="signal peptide" evidence="7">
    <location>
        <begin position="1"/>
        <end position="18"/>
    </location>
</feature>
<dbReference type="Pfam" id="PF00326">
    <property type="entry name" value="Peptidase_S9"/>
    <property type="match status" value="1"/>
</dbReference>
<evidence type="ECO:0000256" key="1">
    <source>
        <dbReference type="ARBA" id="ARBA00010040"/>
    </source>
</evidence>
<dbReference type="SUPFAM" id="SSF82171">
    <property type="entry name" value="DPP6 N-terminal domain-like"/>
    <property type="match status" value="1"/>
</dbReference>
<dbReference type="EMBL" id="DSEC01000225">
    <property type="protein sequence ID" value="HER43439.1"/>
    <property type="molecule type" value="Genomic_DNA"/>
</dbReference>
<sequence length="700" mass="78691">MRRMSLPLAFLFVLSALALPGALEAAKKPWTPEDLWKLKGVSDPQLSPDGRWIAYVVSVTDFEENRGNSDIWIIPSDGGEPRRMTTSEKGDSSPRWSPDGTRIAFLSSREEGGQIHILPVDGGEAVKVTDFPGGTGDIMWTRDGKGLLFTGRVYADCPDLDCVKKRDEEKEKSKVTGMVHETLMYRHWNAYDDGKAQHIFYVPADGGEPRDLTPGLKYDALTYWLASAGRDYDLSPDGKTVYFSGKQDPDQAVSYNEEIWMVPFEGGEARRVTDNPAADSHPRVSPDGRYLAYRATRRPGYESDRYELTVMELPGGEPRSLTEDFDRSVGTFFWSDDGKRIYFEAEDAADINLFAVSPKGGGVETVIGGEGPAGRGYHLDVDAGPKEKFFVYRYRPMRHSYEIFRCNSKGGGVKQLTFVNADIYAEYHIPDAEGFWYEGAEGAKVNGFLVKPMDFDPSKKYPLMVRVHGGPQQMFGYAYRTEFALFSGAGYAVFFCNPRGSTGYGQEFCDGIRGDWGGKVIEDIKSGVRHVLENHAWVDEEKVGAWGGSYGGFVCNWLQGHNEDGMFDALVSHAGEADQWSSYGSTEELWFPEWELLGTPWDNPELYDELSPIRYAKNFSTPHLIIHGELDYRVPITGGEQMFTALQRQGVPSKMIRFPDEDHWIQKPQNVAFWYGSILDWFDRWLKRGGEEKVEEGAAE</sequence>
<dbReference type="GO" id="GO:0006508">
    <property type="term" value="P:proteolysis"/>
    <property type="evidence" value="ECO:0007669"/>
    <property type="project" value="UniProtKB-KW"/>
</dbReference>
<feature type="region of interest" description="Disordered" evidence="6">
    <location>
        <begin position="75"/>
        <end position="97"/>
    </location>
</feature>
<comment type="similarity">
    <text evidence="1">Belongs to the peptidase S9C family.</text>
</comment>
<organism evidence="9">
    <name type="scientific">Eiseniibacteriota bacterium</name>
    <dbReference type="NCBI Taxonomy" id="2212470"/>
    <lineage>
        <taxon>Bacteria</taxon>
        <taxon>Candidatus Eiseniibacteriota</taxon>
    </lineage>
</organism>
<dbReference type="InterPro" id="IPR029058">
    <property type="entry name" value="AB_hydrolase_fold"/>
</dbReference>
<evidence type="ECO:0000256" key="7">
    <source>
        <dbReference type="SAM" id="SignalP"/>
    </source>
</evidence>
<accession>A0A7V2AUG9</accession>
<feature type="compositionally biased region" description="Basic and acidic residues" evidence="6">
    <location>
        <begin position="79"/>
        <end position="92"/>
    </location>
</feature>
<dbReference type="Gene3D" id="3.40.50.1820">
    <property type="entry name" value="alpha/beta hydrolase"/>
    <property type="match status" value="1"/>
</dbReference>
<dbReference type="Pfam" id="PF07676">
    <property type="entry name" value="PD40"/>
    <property type="match status" value="4"/>
</dbReference>
<reference evidence="9" key="1">
    <citation type="journal article" date="2020" name="mSystems">
        <title>Genome- and Community-Level Interaction Insights into Carbon Utilization and Element Cycling Functions of Hydrothermarchaeota in Hydrothermal Sediment.</title>
        <authorList>
            <person name="Zhou Z."/>
            <person name="Liu Y."/>
            <person name="Xu W."/>
            <person name="Pan J."/>
            <person name="Luo Z.H."/>
            <person name="Li M."/>
        </authorList>
    </citation>
    <scope>NUCLEOTIDE SEQUENCE [LARGE SCALE GENOMIC DNA]</scope>
    <source>
        <strain evidence="9">SpSt-1233</strain>
    </source>
</reference>
<evidence type="ECO:0000256" key="4">
    <source>
        <dbReference type="ARBA" id="ARBA00022801"/>
    </source>
</evidence>
<dbReference type="PANTHER" id="PTHR42776">
    <property type="entry name" value="SERINE PEPTIDASE S9 FAMILY MEMBER"/>
    <property type="match status" value="1"/>
</dbReference>
<protein>
    <submittedName>
        <fullName evidence="9">S9 family peptidase</fullName>
    </submittedName>
</protein>
<evidence type="ECO:0000259" key="8">
    <source>
        <dbReference type="Pfam" id="PF00326"/>
    </source>
</evidence>
<feature type="chain" id="PRO_5030979698" evidence="7">
    <location>
        <begin position="19"/>
        <end position="700"/>
    </location>
</feature>
<feature type="domain" description="Peptidase S9 prolyl oligopeptidase catalytic" evidence="8">
    <location>
        <begin position="479"/>
        <end position="687"/>
    </location>
</feature>
<name>A0A7V2AUG9_UNCEI</name>
<dbReference type="SUPFAM" id="SSF53474">
    <property type="entry name" value="alpha/beta-Hydrolases"/>
    <property type="match status" value="1"/>
</dbReference>
<dbReference type="InterPro" id="IPR011042">
    <property type="entry name" value="6-blade_b-propeller_TolB-like"/>
</dbReference>
<keyword evidence="2" id="KW-0645">Protease</keyword>
<evidence type="ECO:0000256" key="3">
    <source>
        <dbReference type="ARBA" id="ARBA00022729"/>
    </source>
</evidence>
<gene>
    <name evidence="9" type="ORF">ENO08_03165</name>
</gene>
<dbReference type="Gene3D" id="2.120.10.30">
    <property type="entry name" value="TolB, C-terminal domain"/>
    <property type="match status" value="2"/>
</dbReference>
<evidence type="ECO:0000313" key="9">
    <source>
        <dbReference type="EMBL" id="HER43439.1"/>
    </source>
</evidence>
<evidence type="ECO:0000256" key="5">
    <source>
        <dbReference type="ARBA" id="ARBA00022825"/>
    </source>
</evidence>
<keyword evidence="5" id="KW-0720">Serine protease</keyword>
<dbReference type="GO" id="GO:0004252">
    <property type="term" value="F:serine-type endopeptidase activity"/>
    <property type="evidence" value="ECO:0007669"/>
    <property type="project" value="TreeGrafter"/>
</dbReference>
<evidence type="ECO:0000256" key="2">
    <source>
        <dbReference type="ARBA" id="ARBA00022670"/>
    </source>
</evidence>
<keyword evidence="4" id="KW-0378">Hydrolase</keyword>
<evidence type="ECO:0000256" key="6">
    <source>
        <dbReference type="SAM" id="MobiDB-lite"/>
    </source>
</evidence>
<dbReference type="InterPro" id="IPR011659">
    <property type="entry name" value="WD40"/>
</dbReference>
<dbReference type="FunFam" id="3.40.50.1820:FF:000028">
    <property type="entry name" value="S9 family peptidase"/>
    <property type="match status" value="1"/>
</dbReference>